<evidence type="ECO:0000256" key="5">
    <source>
        <dbReference type="SAM" id="SignalP"/>
    </source>
</evidence>
<dbReference type="RefSeq" id="WP_109372143.1">
    <property type="nucleotide sequence ID" value="NZ_CP043925.1"/>
</dbReference>
<dbReference type="SUPFAM" id="SSF53383">
    <property type="entry name" value="PLP-dependent transferases"/>
    <property type="match status" value="1"/>
</dbReference>
<dbReference type="CDD" id="cd00609">
    <property type="entry name" value="AAT_like"/>
    <property type="match status" value="1"/>
</dbReference>
<evidence type="ECO:0000313" key="7">
    <source>
        <dbReference type="EMBL" id="QHN10866.1"/>
    </source>
</evidence>
<dbReference type="Pfam" id="PF00155">
    <property type="entry name" value="Aminotran_1_2"/>
    <property type="match status" value="1"/>
</dbReference>
<keyword evidence="8" id="KW-1185">Reference proteome</keyword>
<keyword evidence="4" id="KW-0663">Pyridoxal phosphate</keyword>
<keyword evidence="3 7" id="KW-0808">Transferase</keyword>
<dbReference type="Gene3D" id="3.90.1150.10">
    <property type="entry name" value="Aspartate Aminotransferase, domain 1"/>
    <property type="match status" value="1"/>
</dbReference>
<accession>A0A6I7D4X3</accession>
<protein>
    <submittedName>
        <fullName evidence="7">Aminotransferase class I/II-fold pyridoxal phosphate-dependent enzyme</fullName>
    </submittedName>
</protein>
<evidence type="ECO:0000256" key="2">
    <source>
        <dbReference type="ARBA" id="ARBA00022576"/>
    </source>
</evidence>
<dbReference type="InterPro" id="IPR015421">
    <property type="entry name" value="PyrdxlP-dep_Trfase_major"/>
</dbReference>
<dbReference type="InterPro" id="IPR004839">
    <property type="entry name" value="Aminotransferase_I/II_large"/>
</dbReference>
<dbReference type="PANTHER" id="PTHR43643:SF3">
    <property type="entry name" value="HISTIDINOL-PHOSPHATE AMINOTRANSFERASE"/>
    <property type="match status" value="1"/>
</dbReference>
<evidence type="ECO:0000259" key="6">
    <source>
        <dbReference type="Pfam" id="PF00155"/>
    </source>
</evidence>
<feature type="domain" description="Aminotransferase class I/classII large" evidence="6">
    <location>
        <begin position="44"/>
        <end position="375"/>
    </location>
</feature>
<dbReference type="InterPro" id="IPR050106">
    <property type="entry name" value="HistidinolP_aminotransfase"/>
</dbReference>
<dbReference type="GO" id="GO:0008483">
    <property type="term" value="F:transaminase activity"/>
    <property type="evidence" value="ECO:0007669"/>
    <property type="project" value="UniProtKB-KW"/>
</dbReference>
<dbReference type="GO" id="GO:0030170">
    <property type="term" value="F:pyridoxal phosphate binding"/>
    <property type="evidence" value="ECO:0007669"/>
    <property type="project" value="InterPro"/>
</dbReference>
<dbReference type="PANTHER" id="PTHR43643">
    <property type="entry name" value="HISTIDINOL-PHOSPHATE AMINOTRANSFERASE 2"/>
    <property type="match status" value="1"/>
</dbReference>
<evidence type="ECO:0000256" key="4">
    <source>
        <dbReference type="ARBA" id="ARBA00022898"/>
    </source>
</evidence>
<evidence type="ECO:0000256" key="3">
    <source>
        <dbReference type="ARBA" id="ARBA00022679"/>
    </source>
</evidence>
<evidence type="ECO:0000313" key="8">
    <source>
        <dbReference type="Proteomes" id="UP000464700"/>
    </source>
</evidence>
<dbReference type="Proteomes" id="UP000464700">
    <property type="component" value="Chromosome"/>
</dbReference>
<dbReference type="KEGG" id="pcol:F1325_10485"/>
<dbReference type="InterPro" id="IPR015424">
    <property type="entry name" value="PyrdxlP-dep_Trfase"/>
</dbReference>
<dbReference type="AlphaFoldDB" id="A0A6I7D4X3"/>
<feature type="signal peptide" evidence="5">
    <location>
        <begin position="1"/>
        <end position="28"/>
    </location>
</feature>
<dbReference type="EMBL" id="CP043925">
    <property type="protein sequence ID" value="QHN10866.1"/>
    <property type="molecule type" value="Genomic_DNA"/>
</dbReference>
<dbReference type="InterPro" id="IPR015422">
    <property type="entry name" value="PyrdxlP-dep_Trfase_small"/>
</dbReference>
<organism evidence="7 8">
    <name type="scientific">Proteus columbae</name>
    <dbReference type="NCBI Taxonomy" id="1987580"/>
    <lineage>
        <taxon>Bacteria</taxon>
        <taxon>Pseudomonadati</taxon>
        <taxon>Pseudomonadota</taxon>
        <taxon>Gammaproteobacteria</taxon>
        <taxon>Enterobacterales</taxon>
        <taxon>Morganellaceae</taxon>
        <taxon>Proteus</taxon>
    </lineage>
</organism>
<feature type="chain" id="PRO_5026005714" evidence="5">
    <location>
        <begin position="29"/>
        <end position="385"/>
    </location>
</feature>
<comment type="similarity">
    <text evidence="1">Belongs to the class-II pyridoxal-phosphate-dependent aminotransferase family. Histidinol-phosphate aminotransferase subfamily.</text>
</comment>
<gene>
    <name evidence="7" type="ORF">F1325_10485</name>
</gene>
<proteinExistence type="inferred from homology"/>
<reference evidence="7 8" key="1">
    <citation type="submission" date="2019-09" db="EMBL/GenBank/DDBJ databases">
        <title>Emergence of a chromosome-mediated tetracycline resistance gene in Proteus strain.</title>
        <authorList>
            <person name="He D."/>
            <person name="Wang L."/>
        </authorList>
    </citation>
    <scope>NUCLEOTIDE SEQUENCE [LARGE SCALE GENOMIC DNA]</scope>
    <source>
        <strain evidence="7 8">T60</strain>
    </source>
</reference>
<name>A0A6I7D4X3_9GAMM</name>
<dbReference type="Gene3D" id="3.40.640.10">
    <property type="entry name" value="Type I PLP-dependent aspartate aminotransferase-like (Major domain)"/>
    <property type="match status" value="1"/>
</dbReference>
<sequence length="385" mass="42277">MNRRSFLTSSSLVIGGLSLSSFVSSAYANETLKNKLVFNAENPLLLNFNENSLGMSQKAKQAIIDALPNAFRYPDDARSALISELGKEFKLSDKHITLGNGSSETIQAAVQFVANKAQKEGKAVQLIVPDPTFNYAELYAEPLGVKIVKVPVDKTLAFDLATMQKKAQEFDGISMVYLCNPNNPTAMLTPTAALTNWVKSAKENVFFIIDEAYAEFASTPEFTSAIALVEAGYKNLIVARTFSKIYALAGLRVGYGVAVPEVIADVDVFVSIDNTNTAGAVAALASLKDKAYVEYSRKSIDVSRQMVVDVLKELDIEYAPSYANFIFHKVKGDVKTYQNRMKEANIMVGREFPPALGWSRLTLGTPEEMSYFVSTLKAFRTKGWI</sequence>
<keyword evidence="5" id="KW-0732">Signal</keyword>
<keyword evidence="2 7" id="KW-0032">Aminotransferase</keyword>
<evidence type="ECO:0000256" key="1">
    <source>
        <dbReference type="ARBA" id="ARBA00007970"/>
    </source>
</evidence>